<dbReference type="OrthoDB" id="17353at10239"/>
<evidence type="ECO:0000313" key="1">
    <source>
        <dbReference type="EMBL" id="AFQ22196.1"/>
    </source>
</evidence>
<keyword evidence="2" id="KW-1185">Reference proteome</keyword>
<name>J9QPR5_9CAUD</name>
<dbReference type="RefSeq" id="YP_006906289.1">
    <property type="nucleotide sequence ID" value="NC_018837.1"/>
</dbReference>
<accession>J9QPR5</accession>
<sequence>MSDRFYHQQATFFKVSPAELTISLREGRPMSKKRVTRIDLNNEITEILGTNIEGQKLSMPTLEKILEVLKSGRYKKVTMPSGKLKQPFKEAVCEALGVTVDLDSATIKNMKTLLEAINGK</sequence>
<protein>
    <submittedName>
        <fullName evidence="1">Uncharacterized protein</fullName>
    </submittedName>
</protein>
<organism evidence="1 2">
    <name type="scientific">Pectobacterium phage My1</name>
    <dbReference type="NCBI Taxonomy" id="1204539"/>
    <lineage>
        <taxon>Viruses</taxon>
        <taxon>Duplodnaviria</taxon>
        <taxon>Heunggongvirae</taxon>
        <taxon>Uroviricota</taxon>
        <taxon>Caudoviricetes</taxon>
        <taxon>Demerecviridae</taxon>
        <taxon>Mccorquodalevirinae</taxon>
        <taxon>Myunavirus</taxon>
        <taxon>Myunavirus My1</taxon>
    </lineage>
</organism>
<gene>
    <name evidence="1" type="ORF">My1_037</name>
</gene>
<dbReference type="GeneID" id="13826739"/>
<dbReference type="Proteomes" id="UP000006280">
    <property type="component" value="Segment"/>
</dbReference>
<reference evidence="1 2" key="1">
    <citation type="journal article" date="2012" name="J. Virol.">
        <title>Complete Genome Sequence of Pectobacterium carotovorum subsp. carotovorum Bacteriophage My1.</title>
        <authorList>
            <person name="Lee D.H."/>
            <person name="Lee J.H."/>
            <person name="Shin H."/>
            <person name="Ji S."/>
            <person name="Roh E."/>
            <person name="Jung K."/>
            <person name="Ryu S."/>
            <person name="Choi J."/>
            <person name="Heu S."/>
        </authorList>
    </citation>
    <scope>NUCLEOTIDE SEQUENCE [LARGE SCALE GENOMIC DNA]</scope>
</reference>
<proteinExistence type="predicted"/>
<evidence type="ECO:0000313" key="2">
    <source>
        <dbReference type="Proteomes" id="UP000006280"/>
    </source>
</evidence>
<dbReference type="KEGG" id="vg:13826739"/>
<dbReference type="EMBL" id="JX195166">
    <property type="protein sequence ID" value="AFQ22196.1"/>
    <property type="molecule type" value="Genomic_DNA"/>
</dbReference>